<sequence length="151" mass="18056">MQYKANTPEEYIAQIPEERREVIQKLREIINENIPEGFKETISYGMLGWVVPHDIYPSGYHCTPELPLPFLSLASQKNFIGFYHMGIYANPELYKWFVEEYPKHSKYKLDMGKSCLRLKRMNDIPYDLIKETVQKMTVQDWIDLYEKNLKR</sequence>
<dbReference type="InterPro" id="IPR014922">
    <property type="entry name" value="YdhG-like"/>
</dbReference>
<organism evidence="2 3">
    <name type="scientific">Lishizhenia tianjinensis</name>
    <dbReference type="NCBI Taxonomy" id="477690"/>
    <lineage>
        <taxon>Bacteria</taxon>
        <taxon>Pseudomonadati</taxon>
        <taxon>Bacteroidota</taxon>
        <taxon>Flavobacteriia</taxon>
        <taxon>Flavobacteriales</taxon>
        <taxon>Crocinitomicaceae</taxon>
        <taxon>Lishizhenia</taxon>
    </lineage>
</organism>
<dbReference type="Proteomes" id="UP000236454">
    <property type="component" value="Unassembled WGS sequence"/>
</dbReference>
<dbReference type="STRING" id="477690.SAMN05216474_0535"/>
<evidence type="ECO:0000259" key="1">
    <source>
        <dbReference type="Pfam" id="PF08818"/>
    </source>
</evidence>
<accession>A0A1I6XY24</accession>
<name>A0A1I6XY24_9FLAO</name>
<dbReference type="EMBL" id="FPAS01000001">
    <property type="protein sequence ID" value="SFT43269.1"/>
    <property type="molecule type" value="Genomic_DNA"/>
</dbReference>
<proteinExistence type="predicted"/>
<dbReference type="RefSeq" id="WP_090246034.1">
    <property type="nucleotide sequence ID" value="NZ_FPAS01000001.1"/>
</dbReference>
<evidence type="ECO:0000313" key="2">
    <source>
        <dbReference type="EMBL" id="SFT43269.1"/>
    </source>
</evidence>
<dbReference type="OrthoDB" id="9813231at2"/>
<dbReference type="SUPFAM" id="SSF159888">
    <property type="entry name" value="YdhG-like"/>
    <property type="match status" value="1"/>
</dbReference>
<gene>
    <name evidence="2" type="ORF">SAMN05216474_0535</name>
</gene>
<evidence type="ECO:0000313" key="3">
    <source>
        <dbReference type="Proteomes" id="UP000236454"/>
    </source>
</evidence>
<dbReference type="AlphaFoldDB" id="A0A1I6XY24"/>
<keyword evidence="3" id="KW-1185">Reference proteome</keyword>
<protein>
    <recommendedName>
        <fullName evidence="1">YdhG-like domain-containing protein</fullName>
    </recommendedName>
</protein>
<feature type="domain" description="YdhG-like" evidence="1">
    <location>
        <begin position="19"/>
        <end position="135"/>
    </location>
</feature>
<dbReference type="Gene3D" id="3.90.1150.200">
    <property type="match status" value="1"/>
</dbReference>
<reference evidence="2 3" key="1">
    <citation type="submission" date="2016-10" db="EMBL/GenBank/DDBJ databases">
        <authorList>
            <person name="de Groot N.N."/>
        </authorList>
    </citation>
    <scope>NUCLEOTIDE SEQUENCE [LARGE SCALE GENOMIC DNA]</scope>
    <source>
        <strain evidence="2 3">CGMCC 1.7005</strain>
    </source>
</reference>
<dbReference type="Pfam" id="PF08818">
    <property type="entry name" value="DUF1801"/>
    <property type="match status" value="1"/>
</dbReference>